<dbReference type="OMA" id="HYRAYSE"/>
<dbReference type="SMART" id="SM00209">
    <property type="entry name" value="TSP1"/>
    <property type="match status" value="1"/>
</dbReference>
<dbReference type="PANTHER" id="PTHR22906">
    <property type="entry name" value="PROPERDIN"/>
    <property type="match status" value="1"/>
</dbReference>
<protein>
    <submittedName>
        <fullName evidence="6">Zinc metalloproteinase nas-37</fullName>
    </submittedName>
</protein>
<keyword evidence="4" id="KW-0677">Repeat</keyword>
<accession>A0A0B2VPT1</accession>
<dbReference type="Pfam" id="PF00090">
    <property type="entry name" value="TSP_1"/>
    <property type="match status" value="1"/>
</dbReference>
<dbReference type="Proteomes" id="UP000031036">
    <property type="component" value="Unassembled WGS sequence"/>
</dbReference>
<gene>
    <name evidence="6" type="primary">nas-37</name>
    <name evidence="6" type="ORF">Tcan_13310</name>
</gene>
<sequence length="288" mass="31767">MKHFRFCQKILHQSHYKKGPRLCCSVPSTPFVSDRDDFIVILNGGADADTQFLGFELHYRAYSEQPSTTTALTTRTTLTTTVPFGIMSTITTAITASTATHATSPAKVTTSNSSLLSTDGPWTSWSEWSPCTVSCGGCGIRQRVRTCGSSNAKCQGSTTITDQCSRKPCPPIVGGFACRGRLVLPCDLISKLQFASPPENATAFSNPLLPHMDLGGDNHRLIRDYEKNRHVRSTDEGEKQFCEKRFVFSCPVSLLTITMDWKRTNDNVISTRGCCKGYYIHKGICEKL</sequence>
<dbReference type="AlphaFoldDB" id="A0A0B2VPT1"/>
<keyword evidence="3" id="KW-0732">Signal</keyword>
<comment type="subcellular location">
    <subcellularLocation>
        <location evidence="1">Secreted</location>
    </subcellularLocation>
</comment>
<organism evidence="6 7">
    <name type="scientific">Toxocara canis</name>
    <name type="common">Canine roundworm</name>
    <dbReference type="NCBI Taxonomy" id="6265"/>
    <lineage>
        <taxon>Eukaryota</taxon>
        <taxon>Metazoa</taxon>
        <taxon>Ecdysozoa</taxon>
        <taxon>Nematoda</taxon>
        <taxon>Chromadorea</taxon>
        <taxon>Rhabditida</taxon>
        <taxon>Spirurina</taxon>
        <taxon>Ascaridomorpha</taxon>
        <taxon>Ascaridoidea</taxon>
        <taxon>Toxocaridae</taxon>
        <taxon>Toxocara</taxon>
    </lineage>
</organism>
<dbReference type="Gene3D" id="2.20.100.10">
    <property type="entry name" value="Thrombospondin type-1 (TSP1) repeat"/>
    <property type="match status" value="1"/>
</dbReference>
<dbReference type="STRING" id="6265.A0A0B2VPT1"/>
<evidence type="ECO:0000256" key="5">
    <source>
        <dbReference type="ARBA" id="ARBA00023157"/>
    </source>
</evidence>
<dbReference type="PANTHER" id="PTHR22906:SF43">
    <property type="entry name" value="PROPERDIN"/>
    <property type="match status" value="1"/>
</dbReference>
<dbReference type="InterPro" id="IPR036383">
    <property type="entry name" value="TSP1_rpt_sf"/>
</dbReference>
<proteinExistence type="predicted"/>
<dbReference type="EMBL" id="JPKZ01000761">
    <property type="protein sequence ID" value="KHN85541.1"/>
    <property type="molecule type" value="Genomic_DNA"/>
</dbReference>
<evidence type="ECO:0000313" key="7">
    <source>
        <dbReference type="Proteomes" id="UP000031036"/>
    </source>
</evidence>
<keyword evidence="2" id="KW-0964">Secreted</keyword>
<name>A0A0B2VPT1_TOXCA</name>
<evidence type="ECO:0000313" key="6">
    <source>
        <dbReference type="EMBL" id="KHN85541.1"/>
    </source>
</evidence>
<evidence type="ECO:0000256" key="4">
    <source>
        <dbReference type="ARBA" id="ARBA00022737"/>
    </source>
</evidence>
<evidence type="ECO:0000256" key="3">
    <source>
        <dbReference type="ARBA" id="ARBA00022729"/>
    </source>
</evidence>
<reference evidence="6 7" key="1">
    <citation type="submission" date="2014-11" db="EMBL/GenBank/DDBJ databases">
        <title>Genetic blueprint of the zoonotic pathogen Toxocara canis.</title>
        <authorList>
            <person name="Zhu X.-Q."/>
            <person name="Korhonen P.K."/>
            <person name="Cai H."/>
            <person name="Young N.D."/>
            <person name="Nejsum P."/>
            <person name="von Samson-Himmelstjerna G."/>
            <person name="Boag P.R."/>
            <person name="Tan P."/>
            <person name="Li Q."/>
            <person name="Min J."/>
            <person name="Yang Y."/>
            <person name="Wang X."/>
            <person name="Fang X."/>
            <person name="Hall R.S."/>
            <person name="Hofmann A."/>
            <person name="Sternberg P.W."/>
            <person name="Jex A.R."/>
            <person name="Gasser R.B."/>
        </authorList>
    </citation>
    <scope>NUCLEOTIDE SEQUENCE [LARGE SCALE GENOMIC DNA]</scope>
    <source>
        <strain evidence="6">PN_DK_2014</strain>
    </source>
</reference>
<keyword evidence="7" id="KW-1185">Reference proteome</keyword>
<dbReference type="InterPro" id="IPR052065">
    <property type="entry name" value="Compl_asym_regulator"/>
</dbReference>
<dbReference type="PROSITE" id="PS50092">
    <property type="entry name" value="TSP1"/>
    <property type="match status" value="1"/>
</dbReference>
<dbReference type="SUPFAM" id="SSF82895">
    <property type="entry name" value="TSP-1 type 1 repeat"/>
    <property type="match status" value="1"/>
</dbReference>
<evidence type="ECO:0000256" key="1">
    <source>
        <dbReference type="ARBA" id="ARBA00004613"/>
    </source>
</evidence>
<dbReference type="OrthoDB" id="431034at2759"/>
<comment type="caution">
    <text evidence="6">The sequence shown here is derived from an EMBL/GenBank/DDBJ whole genome shotgun (WGS) entry which is preliminary data.</text>
</comment>
<dbReference type="InterPro" id="IPR000884">
    <property type="entry name" value="TSP1_rpt"/>
</dbReference>
<keyword evidence="5" id="KW-1015">Disulfide bond</keyword>
<evidence type="ECO:0000256" key="2">
    <source>
        <dbReference type="ARBA" id="ARBA00022525"/>
    </source>
</evidence>